<evidence type="ECO:0000313" key="2">
    <source>
        <dbReference type="Proteomes" id="UP000735302"/>
    </source>
</evidence>
<accession>A0AAV4B573</accession>
<organism evidence="1 2">
    <name type="scientific">Plakobranchus ocellatus</name>
    <dbReference type="NCBI Taxonomy" id="259542"/>
    <lineage>
        <taxon>Eukaryota</taxon>
        <taxon>Metazoa</taxon>
        <taxon>Spiralia</taxon>
        <taxon>Lophotrochozoa</taxon>
        <taxon>Mollusca</taxon>
        <taxon>Gastropoda</taxon>
        <taxon>Heterobranchia</taxon>
        <taxon>Euthyneura</taxon>
        <taxon>Panpulmonata</taxon>
        <taxon>Sacoglossa</taxon>
        <taxon>Placobranchoidea</taxon>
        <taxon>Plakobranchidae</taxon>
        <taxon>Plakobranchus</taxon>
    </lineage>
</organism>
<evidence type="ECO:0000313" key="1">
    <source>
        <dbReference type="EMBL" id="GFO13951.1"/>
    </source>
</evidence>
<dbReference type="AlphaFoldDB" id="A0AAV4B573"/>
<proteinExistence type="predicted"/>
<name>A0AAV4B573_9GAST</name>
<protein>
    <submittedName>
        <fullName evidence="1">Uncharacterized protein</fullName>
    </submittedName>
</protein>
<dbReference type="EMBL" id="BLXT01004521">
    <property type="protein sequence ID" value="GFO13951.1"/>
    <property type="molecule type" value="Genomic_DNA"/>
</dbReference>
<sequence>MLEIRVMYPFGWAPWWAGNSGAEIQTLPISPKNKNSGFSPFPDEAKKPCKEAFHAVYRLLARGMRRTFTHCIHTVHGQKAKKERGAPYGKCQSFCP</sequence>
<gene>
    <name evidence="1" type="ORF">PoB_004045600</name>
</gene>
<reference evidence="1 2" key="1">
    <citation type="journal article" date="2021" name="Elife">
        <title>Chloroplast acquisition without the gene transfer in kleptoplastic sea slugs, Plakobranchus ocellatus.</title>
        <authorList>
            <person name="Maeda T."/>
            <person name="Takahashi S."/>
            <person name="Yoshida T."/>
            <person name="Shimamura S."/>
            <person name="Takaki Y."/>
            <person name="Nagai Y."/>
            <person name="Toyoda A."/>
            <person name="Suzuki Y."/>
            <person name="Arimoto A."/>
            <person name="Ishii H."/>
            <person name="Satoh N."/>
            <person name="Nishiyama T."/>
            <person name="Hasebe M."/>
            <person name="Maruyama T."/>
            <person name="Minagawa J."/>
            <person name="Obokata J."/>
            <person name="Shigenobu S."/>
        </authorList>
    </citation>
    <scope>NUCLEOTIDE SEQUENCE [LARGE SCALE GENOMIC DNA]</scope>
</reference>
<dbReference type="Proteomes" id="UP000735302">
    <property type="component" value="Unassembled WGS sequence"/>
</dbReference>
<keyword evidence="2" id="KW-1185">Reference proteome</keyword>
<comment type="caution">
    <text evidence="1">The sequence shown here is derived from an EMBL/GenBank/DDBJ whole genome shotgun (WGS) entry which is preliminary data.</text>
</comment>